<comment type="caution">
    <text evidence="7">Lacks conserved residue(s) required for the propagation of feature annotation.</text>
</comment>
<evidence type="ECO:0000256" key="5">
    <source>
        <dbReference type="ARBA" id="ARBA00022989"/>
    </source>
</evidence>
<proteinExistence type="inferred from homology"/>
<keyword evidence="3" id="KW-0813">Transport</keyword>
<feature type="transmembrane region" description="Helical" evidence="7">
    <location>
        <begin position="68"/>
        <end position="89"/>
    </location>
</feature>
<feature type="transmembrane region" description="Helical" evidence="7">
    <location>
        <begin position="172"/>
        <end position="195"/>
    </location>
</feature>
<dbReference type="InterPro" id="IPR030802">
    <property type="entry name" value="Permease_MalE"/>
</dbReference>
<evidence type="ECO:0000256" key="6">
    <source>
        <dbReference type="ARBA" id="ARBA00023136"/>
    </source>
</evidence>
<dbReference type="EMBL" id="CP011801">
    <property type="protein sequence ID" value="ALA58173.1"/>
    <property type="molecule type" value="Genomic_DNA"/>
</dbReference>
<reference evidence="8 9" key="1">
    <citation type="journal article" date="2015" name="Proc. Natl. Acad. Sci. U.S.A.">
        <title>Expanded metabolic versatility of ubiquitous nitrite-oxidizing bacteria from the genus Nitrospira.</title>
        <authorList>
            <person name="Koch H."/>
            <person name="Lucker S."/>
            <person name="Albertsen M."/>
            <person name="Kitzinger K."/>
            <person name="Herbold C."/>
            <person name="Spieck E."/>
            <person name="Nielsen P.H."/>
            <person name="Wagner M."/>
            <person name="Daims H."/>
        </authorList>
    </citation>
    <scope>NUCLEOTIDE SEQUENCE [LARGE SCALE GENOMIC DNA]</scope>
    <source>
        <strain evidence="8 9">NSP M-1</strain>
    </source>
</reference>
<protein>
    <recommendedName>
        <fullName evidence="10">ABC transporter permease</fullName>
    </recommendedName>
</protein>
<comment type="subcellular location">
    <subcellularLocation>
        <location evidence="1">Membrane</location>
        <topology evidence="1">Multi-pass membrane protein</topology>
    </subcellularLocation>
</comment>
<evidence type="ECO:0000313" key="8">
    <source>
        <dbReference type="EMBL" id="ALA58173.1"/>
    </source>
</evidence>
<sequence length="277" mass="29993">MMDDRRRALVPRTMSARIPMPHAFNPIETLFNALLVVQEFTELSARTLVNLFRRPFYLRETLLQMDRIGVGSLFIVVLTGLFTGMVLALQGAVQLEPYGATIYVSQLISTSVVRELGPVLAALMIAGRVGTGIASELASMTVTEQIDALKAEGTDPVHKLATTRLLACLTMIPLLTIIADAIAILGGWLVARLYLGIDSYFYWTWAYEAIHQRDVALGLVKPLVFGGLIAMVGCYAGFSTKGGTVGVGASTTQSMVSASILILATDFFITKIFMAIP</sequence>
<keyword evidence="9" id="KW-1185">Reference proteome</keyword>
<keyword evidence="5 7" id="KW-1133">Transmembrane helix</keyword>
<dbReference type="PANTHER" id="PTHR30188:SF4">
    <property type="entry name" value="PROTEIN TRIGALACTOSYLDIACYLGLYCEROL 1, CHLOROPLASTIC"/>
    <property type="match status" value="1"/>
</dbReference>
<name>A0A0K2GB53_NITMO</name>
<feature type="transmembrane region" description="Helical" evidence="7">
    <location>
        <begin position="258"/>
        <end position="276"/>
    </location>
</feature>
<dbReference type="STRING" id="42253.NITMOv2_1753"/>
<keyword evidence="6 7" id="KW-0472">Membrane</keyword>
<evidence type="ECO:0000313" key="9">
    <source>
        <dbReference type="Proteomes" id="UP000069205"/>
    </source>
</evidence>
<evidence type="ECO:0000256" key="7">
    <source>
        <dbReference type="RuleBase" id="RU362044"/>
    </source>
</evidence>
<organism evidence="8 9">
    <name type="scientific">Nitrospira moscoviensis</name>
    <dbReference type="NCBI Taxonomy" id="42253"/>
    <lineage>
        <taxon>Bacteria</taxon>
        <taxon>Pseudomonadati</taxon>
        <taxon>Nitrospirota</taxon>
        <taxon>Nitrospiria</taxon>
        <taxon>Nitrospirales</taxon>
        <taxon>Nitrospiraceae</taxon>
        <taxon>Nitrospira</taxon>
    </lineage>
</organism>
<comment type="similarity">
    <text evidence="2 7">Belongs to the MlaE permease family.</text>
</comment>
<feature type="transmembrane region" description="Helical" evidence="7">
    <location>
        <begin position="215"/>
        <end position="238"/>
    </location>
</feature>
<dbReference type="Proteomes" id="UP000069205">
    <property type="component" value="Chromosome"/>
</dbReference>
<keyword evidence="4 7" id="KW-0812">Transmembrane</keyword>
<evidence type="ECO:0000256" key="1">
    <source>
        <dbReference type="ARBA" id="ARBA00004141"/>
    </source>
</evidence>
<dbReference type="PANTHER" id="PTHR30188">
    <property type="entry name" value="ABC TRANSPORTER PERMEASE PROTEIN-RELATED"/>
    <property type="match status" value="1"/>
</dbReference>
<gene>
    <name evidence="8" type="ORF">NITMOv2_1753</name>
</gene>
<evidence type="ECO:0000256" key="2">
    <source>
        <dbReference type="ARBA" id="ARBA00007556"/>
    </source>
</evidence>
<evidence type="ECO:0000256" key="4">
    <source>
        <dbReference type="ARBA" id="ARBA00022692"/>
    </source>
</evidence>
<evidence type="ECO:0008006" key="10">
    <source>
        <dbReference type="Google" id="ProtNLM"/>
    </source>
</evidence>
<dbReference type="NCBIfam" id="TIGR00056">
    <property type="entry name" value="MlaE family lipid ABC transporter permease subunit"/>
    <property type="match status" value="1"/>
</dbReference>
<accession>A0A0K2GB53</accession>
<dbReference type="GO" id="GO:0005548">
    <property type="term" value="F:phospholipid transporter activity"/>
    <property type="evidence" value="ECO:0007669"/>
    <property type="project" value="TreeGrafter"/>
</dbReference>
<dbReference type="InterPro" id="IPR003453">
    <property type="entry name" value="ABC_MlaE_roteobac"/>
</dbReference>
<evidence type="ECO:0000256" key="3">
    <source>
        <dbReference type="ARBA" id="ARBA00022448"/>
    </source>
</evidence>
<dbReference type="AlphaFoldDB" id="A0A0K2GB53"/>
<dbReference type="Pfam" id="PF02405">
    <property type="entry name" value="MlaE"/>
    <property type="match status" value="1"/>
</dbReference>
<dbReference type="PATRIC" id="fig|42253.5.peg.1724"/>
<dbReference type="KEGG" id="nmv:NITMOv2_1753"/>
<dbReference type="GO" id="GO:0043190">
    <property type="term" value="C:ATP-binding cassette (ABC) transporter complex"/>
    <property type="evidence" value="ECO:0007669"/>
    <property type="project" value="InterPro"/>
</dbReference>